<sequence>MTLNKLLVLVLVFSICSCSARRARTWEALADEAADEFKPDEALSYLENAIEITPHNSRLHYKKSTLLQETNKFEQALESINTAIKYTNSINLEYLMKAEILYDLGMIDSSLFYHNLSILNAENAEIAFEGRAKTYLQINEIDLAMADFDKAIFINPEYLRTYFSRGEFLYNAREDYNGAIRDFSVIIDNSSKLVNRELFLSSIYAFRGLCYYEIGNVESACKDWHLASNLGFEDVNNLIDKNCK</sequence>
<proteinExistence type="predicted"/>
<dbReference type="Pfam" id="PF13181">
    <property type="entry name" value="TPR_8"/>
    <property type="match status" value="1"/>
</dbReference>
<evidence type="ECO:0000313" key="6">
    <source>
        <dbReference type="Proteomes" id="UP000075583"/>
    </source>
</evidence>
<dbReference type="Proteomes" id="UP000075583">
    <property type="component" value="Unassembled WGS sequence"/>
</dbReference>
<dbReference type="SMART" id="SM00028">
    <property type="entry name" value="TPR"/>
    <property type="match status" value="4"/>
</dbReference>
<reference evidence="5" key="1">
    <citation type="submission" date="2016-01" db="EMBL/GenBank/DDBJ databases">
        <title>Genome sequencing of Roseivirga ehrenbergii KMM 6017.</title>
        <authorList>
            <person name="Selvaratnam C."/>
            <person name="Thevarajoo S."/>
            <person name="Goh K.M."/>
            <person name="Ee R."/>
            <person name="Chan K.-G."/>
            <person name="Chong C.S."/>
        </authorList>
    </citation>
    <scope>NUCLEOTIDE SEQUENCE [LARGE SCALE GENOMIC DNA]</scope>
    <source>
        <strain evidence="5">KMM 6017</strain>
    </source>
</reference>
<dbReference type="SUPFAM" id="SSF48452">
    <property type="entry name" value="TPR-like"/>
    <property type="match status" value="1"/>
</dbReference>
<dbReference type="OrthoDB" id="9811837at2"/>
<dbReference type="PANTHER" id="PTHR44858:SF1">
    <property type="entry name" value="UDP-N-ACETYLGLUCOSAMINE--PEPTIDE N-ACETYLGLUCOSAMINYLTRANSFERASE SPINDLY-RELATED"/>
    <property type="match status" value="1"/>
</dbReference>
<evidence type="ECO:0000256" key="2">
    <source>
        <dbReference type="ARBA" id="ARBA00022803"/>
    </source>
</evidence>
<accession>A0A150XQX4</accession>
<dbReference type="RefSeq" id="WP_062589812.1">
    <property type="nucleotide sequence ID" value="NZ_LQZQ01000003.1"/>
</dbReference>
<dbReference type="PANTHER" id="PTHR44858">
    <property type="entry name" value="TETRATRICOPEPTIDE REPEAT PROTEIN 6"/>
    <property type="match status" value="1"/>
</dbReference>
<protein>
    <submittedName>
        <fullName evidence="5">Uncharacterized protein</fullName>
    </submittedName>
</protein>
<dbReference type="EMBL" id="LQZQ01000003">
    <property type="protein sequence ID" value="KYG81101.1"/>
    <property type="molecule type" value="Genomic_DNA"/>
</dbReference>
<evidence type="ECO:0000313" key="5">
    <source>
        <dbReference type="EMBL" id="KYG81101.1"/>
    </source>
</evidence>
<keyword evidence="2 3" id="KW-0802">TPR repeat</keyword>
<keyword evidence="4" id="KW-0732">Signal</keyword>
<evidence type="ECO:0000256" key="3">
    <source>
        <dbReference type="PROSITE-ProRule" id="PRU00339"/>
    </source>
</evidence>
<comment type="caution">
    <text evidence="5">The sequence shown here is derived from an EMBL/GenBank/DDBJ whole genome shotgun (WGS) entry which is preliminary data.</text>
</comment>
<dbReference type="PROSITE" id="PS50005">
    <property type="entry name" value="TPR"/>
    <property type="match status" value="2"/>
</dbReference>
<feature type="chain" id="PRO_5007575045" evidence="4">
    <location>
        <begin position="23"/>
        <end position="244"/>
    </location>
</feature>
<dbReference type="InterPro" id="IPR011990">
    <property type="entry name" value="TPR-like_helical_dom_sf"/>
</dbReference>
<evidence type="ECO:0000256" key="4">
    <source>
        <dbReference type="SAM" id="SignalP"/>
    </source>
</evidence>
<dbReference type="PROSITE" id="PS51257">
    <property type="entry name" value="PROKAR_LIPOPROTEIN"/>
    <property type="match status" value="1"/>
</dbReference>
<feature type="repeat" description="TPR" evidence="3">
    <location>
        <begin position="125"/>
        <end position="158"/>
    </location>
</feature>
<name>A0A150XQX4_ROSEK</name>
<dbReference type="InterPro" id="IPR050498">
    <property type="entry name" value="Ycf3"/>
</dbReference>
<feature type="signal peptide" evidence="4">
    <location>
        <begin position="1"/>
        <end position="22"/>
    </location>
</feature>
<dbReference type="STRING" id="279360.MB14_15115"/>
<dbReference type="Pfam" id="PF14559">
    <property type="entry name" value="TPR_19"/>
    <property type="match status" value="1"/>
</dbReference>
<dbReference type="InterPro" id="IPR019734">
    <property type="entry name" value="TPR_rpt"/>
</dbReference>
<keyword evidence="1" id="KW-0677">Repeat</keyword>
<evidence type="ECO:0000256" key="1">
    <source>
        <dbReference type="ARBA" id="ARBA00022737"/>
    </source>
</evidence>
<organism evidence="5 6">
    <name type="scientific">Roseivirga ehrenbergii (strain DSM 102268 / JCM 13514 / KCTC 12282 / NCIMB 14502 / KMM 6017)</name>
    <dbReference type="NCBI Taxonomy" id="279360"/>
    <lineage>
        <taxon>Bacteria</taxon>
        <taxon>Pseudomonadati</taxon>
        <taxon>Bacteroidota</taxon>
        <taxon>Cytophagia</taxon>
        <taxon>Cytophagales</taxon>
        <taxon>Roseivirgaceae</taxon>
        <taxon>Roseivirga</taxon>
    </lineage>
</organism>
<feature type="repeat" description="TPR" evidence="3">
    <location>
        <begin position="23"/>
        <end position="56"/>
    </location>
</feature>
<gene>
    <name evidence="5" type="ORF">MB14_15115</name>
</gene>
<dbReference type="AlphaFoldDB" id="A0A150XQX4"/>
<dbReference type="Gene3D" id="1.25.40.10">
    <property type="entry name" value="Tetratricopeptide repeat domain"/>
    <property type="match status" value="1"/>
</dbReference>
<keyword evidence="6" id="KW-1185">Reference proteome</keyword>